<protein>
    <submittedName>
        <fullName evidence="1">Uncharacterized protein</fullName>
    </submittedName>
</protein>
<sequence>MLSPCFRDLTEFVDLTSLIFKSLPNLSLKMVLTQVPLPFMDILMSHFSILENN</sequence>
<evidence type="ECO:0000313" key="2">
    <source>
        <dbReference type="Proteomes" id="UP000032233"/>
    </source>
</evidence>
<name>A0A0D2J4U2_9BACT</name>
<dbReference type="STRING" id="1429043.X474_15500"/>
<accession>A0A0D2J4U2</accession>
<dbReference type="Proteomes" id="UP000032233">
    <property type="component" value="Unassembled WGS sequence"/>
</dbReference>
<gene>
    <name evidence="1" type="ORF">X474_15500</name>
</gene>
<comment type="caution">
    <text evidence="1">The sequence shown here is derived from an EMBL/GenBank/DDBJ whole genome shotgun (WGS) entry which is preliminary data.</text>
</comment>
<proteinExistence type="predicted"/>
<keyword evidence="2" id="KW-1185">Reference proteome</keyword>
<dbReference type="AlphaFoldDB" id="A0A0D2J4U2"/>
<evidence type="ECO:0000313" key="1">
    <source>
        <dbReference type="EMBL" id="KIX13154.1"/>
    </source>
</evidence>
<dbReference type="EMBL" id="AZAC01000018">
    <property type="protein sequence ID" value="KIX13154.1"/>
    <property type="molecule type" value="Genomic_DNA"/>
</dbReference>
<dbReference type="InParanoid" id="A0A0D2J4U2"/>
<organism evidence="1 2">
    <name type="scientific">Dethiosulfatarculus sandiegensis</name>
    <dbReference type="NCBI Taxonomy" id="1429043"/>
    <lineage>
        <taxon>Bacteria</taxon>
        <taxon>Pseudomonadati</taxon>
        <taxon>Thermodesulfobacteriota</taxon>
        <taxon>Desulfarculia</taxon>
        <taxon>Desulfarculales</taxon>
        <taxon>Desulfarculaceae</taxon>
        <taxon>Dethiosulfatarculus</taxon>
    </lineage>
</organism>
<reference evidence="1 2" key="1">
    <citation type="submission" date="2013-11" db="EMBL/GenBank/DDBJ databases">
        <title>Metagenomic analysis of a methanogenic consortium involved in long chain n-alkane degradation.</title>
        <authorList>
            <person name="Davidova I.A."/>
            <person name="Callaghan A.V."/>
            <person name="Wawrik B."/>
            <person name="Pruitt S."/>
            <person name="Marks C."/>
            <person name="Duncan K.E."/>
            <person name="Suflita J.M."/>
        </authorList>
    </citation>
    <scope>NUCLEOTIDE SEQUENCE [LARGE SCALE GENOMIC DNA]</scope>
    <source>
        <strain evidence="1 2">SPR</strain>
    </source>
</reference>